<sequence>MEMSGTVDHELSDAVRALLLERPGSPPSMAEVADALRLSTRTLRRRLKALNTGFSALVADIRGSLACHYLTDTSWPLDVIAEKVGYSDASNLRQAIKRWVGESPQAYRARIGRAPERTGHHDHVVHG</sequence>
<proteinExistence type="predicted"/>
<keyword evidence="3" id="KW-0804">Transcription</keyword>
<dbReference type="InterPro" id="IPR018060">
    <property type="entry name" value="HTH_AraC"/>
</dbReference>
<dbReference type="SUPFAM" id="SSF46689">
    <property type="entry name" value="Homeodomain-like"/>
    <property type="match status" value="1"/>
</dbReference>
<organism evidence="5 6">
    <name type="scientific">Paraburkholderia agricolaris</name>
    <dbReference type="NCBI Taxonomy" id="2152888"/>
    <lineage>
        <taxon>Bacteria</taxon>
        <taxon>Pseudomonadati</taxon>
        <taxon>Pseudomonadota</taxon>
        <taxon>Betaproteobacteria</taxon>
        <taxon>Burkholderiales</taxon>
        <taxon>Burkholderiaceae</taxon>
        <taxon>Paraburkholderia</taxon>
    </lineage>
</organism>
<name>A0ABW8ZW82_9BURK</name>
<evidence type="ECO:0000256" key="1">
    <source>
        <dbReference type="ARBA" id="ARBA00023015"/>
    </source>
</evidence>
<keyword evidence="6" id="KW-1185">Reference proteome</keyword>
<evidence type="ECO:0000259" key="4">
    <source>
        <dbReference type="PROSITE" id="PS01124"/>
    </source>
</evidence>
<dbReference type="InterPro" id="IPR009057">
    <property type="entry name" value="Homeodomain-like_sf"/>
</dbReference>
<comment type="caution">
    <text evidence="5">The sequence shown here is derived from an EMBL/GenBank/DDBJ whole genome shotgun (WGS) entry which is preliminary data.</text>
</comment>
<protein>
    <submittedName>
        <fullName evidence="5">Helix-turn-helix domain-containing protein</fullName>
    </submittedName>
</protein>
<dbReference type="Proteomes" id="UP001629249">
    <property type="component" value="Unassembled WGS sequence"/>
</dbReference>
<keyword evidence="1" id="KW-0805">Transcription regulation</keyword>
<gene>
    <name evidence="5" type="ORF">PQR66_31005</name>
</gene>
<accession>A0ABW8ZW82</accession>
<dbReference type="EMBL" id="JAQQFN010000028">
    <property type="protein sequence ID" value="MFL9887499.1"/>
    <property type="molecule type" value="Genomic_DNA"/>
</dbReference>
<dbReference type="SMART" id="SM00342">
    <property type="entry name" value="HTH_ARAC"/>
    <property type="match status" value="1"/>
</dbReference>
<dbReference type="PROSITE" id="PS01124">
    <property type="entry name" value="HTH_ARAC_FAMILY_2"/>
    <property type="match status" value="1"/>
</dbReference>
<reference evidence="5 6" key="1">
    <citation type="journal article" date="2024" name="Chem. Sci.">
        <title>Discovery of megapolipeptins by genome mining of a Burkholderiales bacteria collection.</title>
        <authorList>
            <person name="Paulo B.S."/>
            <person name="Recchia M.J.J."/>
            <person name="Lee S."/>
            <person name="Fergusson C.H."/>
            <person name="Romanowski S.B."/>
            <person name="Hernandez A."/>
            <person name="Krull N."/>
            <person name="Liu D.Y."/>
            <person name="Cavanagh H."/>
            <person name="Bos A."/>
            <person name="Gray C.A."/>
            <person name="Murphy B.T."/>
            <person name="Linington R.G."/>
            <person name="Eustaquio A.S."/>
        </authorList>
    </citation>
    <scope>NUCLEOTIDE SEQUENCE [LARGE SCALE GENOMIC DNA]</scope>
    <source>
        <strain evidence="5 6">RL16-012-BIC-B</strain>
    </source>
</reference>
<dbReference type="PANTHER" id="PTHR47894:SF1">
    <property type="entry name" value="HTH-TYPE TRANSCRIPTIONAL REGULATOR VQSM"/>
    <property type="match status" value="1"/>
</dbReference>
<dbReference type="PANTHER" id="PTHR47894">
    <property type="entry name" value="HTH-TYPE TRANSCRIPTIONAL REGULATOR GADX"/>
    <property type="match status" value="1"/>
</dbReference>
<dbReference type="Pfam" id="PF12833">
    <property type="entry name" value="HTH_18"/>
    <property type="match status" value="1"/>
</dbReference>
<keyword evidence="2" id="KW-0238">DNA-binding</keyword>
<dbReference type="Gene3D" id="1.10.10.60">
    <property type="entry name" value="Homeodomain-like"/>
    <property type="match status" value="1"/>
</dbReference>
<dbReference type="RefSeq" id="WP_167531049.1">
    <property type="nucleotide sequence ID" value="NZ_JAQQFH010000030.1"/>
</dbReference>
<evidence type="ECO:0000313" key="6">
    <source>
        <dbReference type="Proteomes" id="UP001629249"/>
    </source>
</evidence>
<evidence type="ECO:0000256" key="2">
    <source>
        <dbReference type="ARBA" id="ARBA00023125"/>
    </source>
</evidence>
<feature type="domain" description="HTH araC/xylS-type" evidence="4">
    <location>
        <begin position="13"/>
        <end position="110"/>
    </location>
</feature>
<evidence type="ECO:0000256" key="3">
    <source>
        <dbReference type="ARBA" id="ARBA00023163"/>
    </source>
</evidence>
<evidence type="ECO:0000313" key="5">
    <source>
        <dbReference type="EMBL" id="MFL9887499.1"/>
    </source>
</evidence>